<gene>
    <name evidence="1" type="ORF">dsat_1808</name>
</gene>
<keyword evidence="2" id="KW-1185">Reference proteome</keyword>
<name>S7TI27_9BACT</name>
<dbReference type="EMBL" id="ATHI01000001">
    <property type="protein sequence ID" value="EPR36280.1"/>
    <property type="molecule type" value="Genomic_DNA"/>
</dbReference>
<reference evidence="1 2" key="1">
    <citation type="journal article" date="2013" name="Genome Announc.">
        <title>Draft genome sequences for three mercury-methylating, sulfate-reducing bacteria.</title>
        <authorList>
            <person name="Brown S.D."/>
            <person name="Hurt R.A.Jr."/>
            <person name="Gilmour C.C."/>
            <person name="Elias D.A."/>
        </authorList>
    </citation>
    <scope>NUCLEOTIDE SEQUENCE [LARGE SCALE GENOMIC DNA]</scope>
    <source>
        <strain evidence="1 2">DSM 16529</strain>
    </source>
</reference>
<dbReference type="AlphaFoldDB" id="S7TI27"/>
<evidence type="ECO:0000313" key="2">
    <source>
        <dbReference type="Proteomes" id="UP000014975"/>
    </source>
</evidence>
<organism evidence="1 2">
    <name type="scientific">Alkalidesulfovibrio alkalitolerans DSM 16529</name>
    <dbReference type="NCBI Taxonomy" id="1121439"/>
    <lineage>
        <taxon>Bacteria</taxon>
        <taxon>Pseudomonadati</taxon>
        <taxon>Thermodesulfobacteriota</taxon>
        <taxon>Desulfovibrionia</taxon>
        <taxon>Desulfovibrionales</taxon>
        <taxon>Desulfovibrionaceae</taxon>
        <taxon>Alkalidesulfovibrio</taxon>
    </lineage>
</organism>
<sequence length="53" mass="5788">MQYFRAPGYKYGLPKAGMSGEAAGAQSLCFALVIREGLTGSKQRSQRGFFTPR</sequence>
<comment type="caution">
    <text evidence="1">The sequence shown here is derived from an EMBL/GenBank/DDBJ whole genome shotgun (WGS) entry which is preliminary data.</text>
</comment>
<evidence type="ECO:0000313" key="1">
    <source>
        <dbReference type="EMBL" id="EPR36280.1"/>
    </source>
</evidence>
<dbReference type="Proteomes" id="UP000014975">
    <property type="component" value="Unassembled WGS sequence"/>
</dbReference>
<protein>
    <submittedName>
        <fullName evidence="1">Uncharacterized protein</fullName>
    </submittedName>
</protein>
<accession>S7TI27</accession>
<proteinExistence type="predicted"/>